<comment type="function">
    <text evidence="3">In the nucleus, acts as a transcription coregulator, enhances promoter binding by TP53, a transcription factor it activates, but reduces the promoter binding by E2F1, a transcription factor it represses. Interacts with STAT3 to affect IL17 secretion in T-helper Th17 cells.</text>
</comment>
<evidence type="ECO:0000313" key="8">
    <source>
        <dbReference type="EMBL" id="KAH0510729.1"/>
    </source>
</evidence>
<protein>
    <recommendedName>
        <fullName evidence="6">Prohibitin</fullName>
    </recommendedName>
</protein>
<dbReference type="PRINTS" id="PR00679">
    <property type="entry name" value="PROHIBITIN"/>
</dbReference>
<sequence>MLGGRRSELRGHAPLSWADAMEQAVRSDMLNLSRNVPVITDSKGLQKVNITLPILFRLVASQLPRIYTSISEDYDEQVSDDLTERAATFGVILDDVSLTHLTSGKEFSEAVEAKQVAQQEAERARSVVEKAEQQKKSAIISAEGDSKAAKLIDNFLAMAGNGLIELWKLKVAEDIAYQLTPSGNTYLPAGQLVLLQLPQ</sequence>
<dbReference type="Pfam" id="PF01145">
    <property type="entry name" value="Band_7"/>
    <property type="match status" value="1"/>
</dbReference>
<dbReference type="EMBL" id="JAATJU010022400">
    <property type="protein sequence ID" value="KAH0510729.1"/>
    <property type="molecule type" value="Genomic_DNA"/>
</dbReference>
<keyword evidence="6" id="KW-0472">Membrane</keyword>
<evidence type="ECO:0000256" key="4">
    <source>
        <dbReference type="ARBA" id="ARBA00046022"/>
    </source>
</evidence>
<dbReference type="InterPro" id="IPR001107">
    <property type="entry name" value="Band_7"/>
</dbReference>
<keyword evidence="2" id="KW-0237">DNA synthesis</keyword>
<evidence type="ECO:0000256" key="2">
    <source>
        <dbReference type="ARBA" id="ARBA00022634"/>
    </source>
</evidence>
<dbReference type="GO" id="GO:0071897">
    <property type="term" value="P:DNA biosynthetic process"/>
    <property type="evidence" value="ECO:0007669"/>
    <property type="project" value="UniProtKB-KW"/>
</dbReference>
<dbReference type="CDD" id="cd03401">
    <property type="entry name" value="SPFH_prohibitin"/>
    <property type="match status" value="1"/>
</dbReference>
<comment type="similarity">
    <text evidence="1 6">Belongs to the prohibitin family.</text>
</comment>
<comment type="function">
    <text evidence="5">In the plasma membrane, cooperates with CD86 to mediate CD86-signaling in B lymphocytes that regulates the level of IgG1 produced through the activation of distal signaling intermediates. Upon CD40 engagement, required to activate NF-kappa-B signaling pathway via phospholipase C and protein kinase C activation.</text>
</comment>
<keyword evidence="6" id="KW-0496">Mitochondrion</keyword>
<evidence type="ECO:0000256" key="1">
    <source>
        <dbReference type="ARBA" id="ARBA00009658"/>
    </source>
</evidence>
<dbReference type="GO" id="GO:0005743">
    <property type="term" value="C:mitochondrial inner membrane"/>
    <property type="evidence" value="ECO:0007669"/>
    <property type="project" value="UniProtKB-SubCell"/>
</dbReference>
<gene>
    <name evidence="8" type="ORF">LTLLF_152535</name>
</gene>
<dbReference type="PANTHER" id="PTHR23222:SF0">
    <property type="entry name" value="PROHIBITIN 1"/>
    <property type="match status" value="1"/>
</dbReference>
<dbReference type="PANTHER" id="PTHR23222">
    <property type="entry name" value="PROHIBITIN"/>
    <property type="match status" value="1"/>
</dbReference>
<evidence type="ECO:0000313" key="9">
    <source>
        <dbReference type="Proteomes" id="UP000710432"/>
    </source>
</evidence>
<comment type="subcellular location">
    <subcellularLocation>
        <location evidence="6">Mitochondrion inner membrane</location>
    </subcellularLocation>
</comment>
<evidence type="ECO:0000256" key="6">
    <source>
        <dbReference type="RuleBase" id="RU366048"/>
    </source>
</evidence>
<dbReference type="Proteomes" id="UP000710432">
    <property type="component" value="Unassembled WGS sequence"/>
</dbReference>
<dbReference type="GO" id="GO:0007005">
    <property type="term" value="P:mitochondrion organization"/>
    <property type="evidence" value="ECO:0007669"/>
    <property type="project" value="TreeGrafter"/>
</dbReference>
<feature type="domain" description="Band 7" evidence="7">
    <location>
        <begin position="67"/>
        <end position="134"/>
    </location>
</feature>
<organism evidence="8 9">
    <name type="scientific">Microtus ochrogaster</name>
    <name type="common">Prairie vole</name>
    <dbReference type="NCBI Taxonomy" id="79684"/>
    <lineage>
        <taxon>Eukaryota</taxon>
        <taxon>Metazoa</taxon>
        <taxon>Chordata</taxon>
        <taxon>Craniata</taxon>
        <taxon>Vertebrata</taxon>
        <taxon>Euteleostomi</taxon>
        <taxon>Mammalia</taxon>
        <taxon>Eutheria</taxon>
        <taxon>Euarchontoglires</taxon>
        <taxon>Glires</taxon>
        <taxon>Rodentia</taxon>
        <taxon>Myomorpha</taxon>
        <taxon>Muroidea</taxon>
        <taxon>Cricetidae</taxon>
        <taxon>Arvicolinae</taxon>
        <taxon>Microtus</taxon>
    </lineage>
</organism>
<evidence type="ECO:0000256" key="3">
    <source>
        <dbReference type="ARBA" id="ARBA00045600"/>
    </source>
</evidence>
<name>A0A8J6KVG3_MICOH</name>
<evidence type="ECO:0000256" key="5">
    <source>
        <dbReference type="ARBA" id="ARBA00046138"/>
    </source>
</evidence>
<comment type="caution">
    <text evidence="8">The sequence shown here is derived from an EMBL/GenBank/DDBJ whole genome shotgun (WGS) entry which is preliminary data.</text>
</comment>
<proteinExistence type="inferred from homology"/>
<accession>A0A8J6KVG3</accession>
<keyword evidence="6" id="KW-0999">Mitochondrion inner membrane</keyword>
<comment type="function">
    <text evidence="4">Protein with pleiotropic attributes mediated in a cell-compartment- and tissue-specific manner, which include the plasma membrane-associated cell signaling functions, mitochondrial chaperone, and transcriptional co-regulator of transcription factors in the nucleus. Plays a role in adipose tissue and glucose homeostasis in a sex-specific manner. Contributes to pulmonary vascular remodeling by accelerating proliferation of pulmonary arterial smooth muscle cells.</text>
</comment>
<evidence type="ECO:0000259" key="7">
    <source>
        <dbReference type="Pfam" id="PF01145"/>
    </source>
</evidence>
<dbReference type="InterPro" id="IPR000163">
    <property type="entry name" value="Prohibitin"/>
</dbReference>
<dbReference type="AlphaFoldDB" id="A0A8J6KVG3"/>
<reference evidence="8" key="1">
    <citation type="submission" date="2020-03" db="EMBL/GenBank/DDBJ databases">
        <title>Studies in the Genomics of Life Span.</title>
        <authorList>
            <person name="Glass D."/>
        </authorList>
    </citation>
    <scope>NUCLEOTIDE SEQUENCE</scope>
    <source>
        <strain evidence="8">LTLLF</strain>
        <tissue evidence="8">Muscle</tissue>
    </source>
</reference>